<dbReference type="GO" id="GO:0047746">
    <property type="term" value="F:chlorophyllase activity"/>
    <property type="evidence" value="ECO:0007669"/>
    <property type="project" value="TreeGrafter"/>
</dbReference>
<evidence type="ECO:0000313" key="4">
    <source>
        <dbReference type="Proteomes" id="UP001054902"/>
    </source>
</evidence>
<dbReference type="InterPro" id="IPR000639">
    <property type="entry name" value="Epox_hydrolase-like"/>
</dbReference>
<comment type="caution">
    <text evidence="3">The sequence shown here is derived from an EMBL/GenBank/DDBJ whole genome shotgun (WGS) entry which is preliminary data.</text>
</comment>
<evidence type="ECO:0000313" key="3">
    <source>
        <dbReference type="EMBL" id="GFH56105.1"/>
    </source>
</evidence>
<evidence type="ECO:0000256" key="1">
    <source>
        <dbReference type="SAM" id="SignalP"/>
    </source>
</evidence>
<dbReference type="PANTHER" id="PTHR46438:SF7">
    <property type="entry name" value="ALPHA_BETA-HYDROLASES SUPERFAMILY PROTEIN"/>
    <property type="match status" value="1"/>
</dbReference>
<organism evidence="3 4">
    <name type="scientific">Chaetoceros tenuissimus</name>
    <dbReference type="NCBI Taxonomy" id="426638"/>
    <lineage>
        <taxon>Eukaryota</taxon>
        <taxon>Sar</taxon>
        <taxon>Stramenopiles</taxon>
        <taxon>Ochrophyta</taxon>
        <taxon>Bacillariophyta</taxon>
        <taxon>Coscinodiscophyceae</taxon>
        <taxon>Chaetocerotophycidae</taxon>
        <taxon>Chaetocerotales</taxon>
        <taxon>Chaetocerotaceae</taxon>
        <taxon>Chaetoceros</taxon>
    </lineage>
</organism>
<sequence length="364" mass="40406">MHGTVFLLQALCIVCLSLVQAAAFSPSSISFKSSNGLISIKELSTALSSTNTETIETSKPLVQRFHNTYQWTNPLSGKTHNINYKVEGEKDAPPILLVHGFGANVNHFRYNFPLLVEAGYRVYAVDLLGFGGSDKPSDEEYSIELWVQLLTDFIQEMNAKKWVVCGNSIGGLCSLGVTAKNQDLVKGCVLFNCAQGMSGFRYEELPLLLKPIMYFVQKVVLSPDGYGGKFFENFKTRENVESILISQNVYANQTNVDEELLEILLGPSDDEGAKDVFLKVFGGDAGPTPEEYLKNINVPILALWGDSDPWVPVDQGNHRGLDFGQYTNGEYTLKILKNVGHCPQDEVPVEIHENMLPWLRSLDN</sequence>
<reference evidence="3 4" key="1">
    <citation type="journal article" date="2021" name="Sci. Rep.">
        <title>The genome of the diatom Chaetoceros tenuissimus carries an ancient integrated fragment of an extant virus.</title>
        <authorList>
            <person name="Hongo Y."/>
            <person name="Kimura K."/>
            <person name="Takaki Y."/>
            <person name="Yoshida Y."/>
            <person name="Baba S."/>
            <person name="Kobayashi G."/>
            <person name="Nagasaki K."/>
            <person name="Hano T."/>
            <person name="Tomaru Y."/>
        </authorList>
    </citation>
    <scope>NUCLEOTIDE SEQUENCE [LARGE SCALE GENOMIC DNA]</scope>
    <source>
        <strain evidence="3 4">NIES-3715</strain>
    </source>
</reference>
<gene>
    <name evidence="3" type="ORF">CTEN210_12581</name>
</gene>
<dbReference type="Gene3D" id="3.40.50.1820">
    <property type="entry name" value="alpha/beta hydrolase"/>
    <property type="match status" value="1"/>
</dbReference>
<accession>A0AAD3HA76</accession>
<name>A0AAD3HA76_9STRA</name>
<dbReference type="Pfam" id="PF00561">
    <property type="entry name" value="Abhydrolase_1"/>
    <property type="match status" value="1"/>
</dbReference>
<dbReference type="GO" id="GO:0009507">
    <property type="term" value="C:chloroplast"/>
    <property type="evidence" value="ECO:0007669"/>
    <property type="project" value="TreeGrafter"/>
</dbReference>
<dbReference type="PANTHER" id="PTHR46438">
    <property type="entry name" value="ALPHA/BETA-HYDROLASES SUPERFAMILY PROTEIN"/>
    <property type="match status" value="1"/>
</dbReference>
<dbReference type="PRINTS" id="PR00111">
    <property type="entry name" value="ABHYDROLASE"/>
</dbReference>
<dbReference type="InterPro" id="IPR029058">
    <property type="entry name" value="AB_hydrolase_fold"/>
</dbReference>
<dbReference type="PRINTS" id="PR00412">
    <property type="entry name" value="EPOXHYDRLASE"/>
</dbReference>
<keyword evidence="1" id="KW-0732">Signal</keyword>
<dbReference type="Proteomes" id="UP001054902">
    <property type="component" value="Unassembled WGS sequence"/>
</dbReference>
<proteinExistence type="predicted"/>
<evidence type="ECO:0000259" key="2">
    <source>
        <dbReference type="Pfam" id="PF00561"/>
    </source>
</evidence>
<dbReference type="EMBL" id="BLLK01000051">
    <property type="protein sequence ID" value="GFH56105.1"/>
    <property type="molecule type" value="Genomic_DNA"/>
</dbReference>
<dbReference type="InterPro" id="IPR000073">
    <property type="entry name" value="AB_hydrolase_1"/>
</dbReference>
<dbReference type="SUPFAM" id="SSF53474">
    <property type="entry name" value="alpha/beta-Hydrolases"/>
    <property type="match status" value="1"/>
</dbReference>
<feature type="domain" description="AB hydrolase-1" evidence="2">
    <location>
        <begin position="93"/>
        <end position="344"/>
    </location>
</feature>
<dbReference type="GO" id="GO:0015994">
    <property type="term" value="P:chlorophyll metabolic process"/>
    <property type="evidence" value="ECO:0007669"/>
    <property type="project" value="TreeGrafter"/>
</dbReference>
<feature type="chain" id="PRO_5042010864" description="AB hydrolase-1 domain-containing protein" evidence="1">
    <location>
        <begin position="22"/>
        <end position="364"/>
    </location>
</feature>
<keyword evidence="4" id="KW-1185">Reference proteome</keyword>
<protein>
    <recommendedName>
        <fullName evidence="2">AB hydrolase-1 domain-containing protein</fullName>
    </recommendedName>
</protein>
<dbReference type="AlphaFoldDB" id="A0AAD3HA76"/>
<feature type="signal peptide" evidence="1">
    <location>
        <begin position="1"/>
        <end position="21"/>
    </location>
</feature>